<name>A0A072NVV3_9EURO</name>
<proteinExistence type="predicted"/>
<dbReference type="HOGENOM" id="CLU_011742_0_0_1"/>
<feature type="region of interest" description="Disordered" evidence="1">
    <location>
        <begin position="853"/>
        <end position="882"/>
    </location>
</feature>
<gene>
    <name evidence="2" type="ORF">A1O9_11989</name>
</gene>
<dbReference type="VEuPathDB" id="FungiDB:A1O9_11989"/>
<accession>A0A072NVV3</accession>
<keyword evidence="3" id="KW-1185">Reference proteome</keyword>
<dbReference type="AlphaFoldDB" id="A0A072NVV3"/>
<evidence type="ECO:0000313" key="2">
    <source>
        <dbReference type="EMBL" id="KEF51999.1"/>
    </source>
</evidence>
<dbReference type="SUPFAM" id="SSF82171">
    <property type="entry name" value="DPP6 N-terminal domain-like"/>
    <property type="match status" value="1"/>
</dbReference>
<organism evidence="2 3">
    <name type="scientific">Exophiala aquamarina CBS 119918</name>
    <dbReference type="NCBI Taxonomy" id="1182545"/>
    <lineage>
        <taxon>Eukaryota</taxon>
        <taxon>Fungi</taxon>
        <taxon>Dikarya</taxon>
        <taxon>Ascomycota</taxon>
        <taxon>Pezizomycotina</taxon>
        <taxon>Eurotiomycetes</taxon>
        <taxon>Chaetothyriomycetidae</taxon>
        <taxon>Chaetothyriales</taxon>
        <taxon>Herpotrichiellaceae</taxon>
        <taxon>Exophiala</taxon>
    </lineage>
</organism>
<feature type="region of interest" description="Disordered" evidence="1">
    <location>
        <begin position="59"/>
        <end position="134"/>
    </location>
</feature>
<dbReference type="Proteomes" id="UP000027920">
    <property type="component" value="Unassembled WGS sequence"/>
</dbReference>
<feature type="region of interest" description="Disordered" evidence="1">
    <location>
        <begin position="1"/>
        <end position="26"/>
    </location>
</feature>
<feature type="compositionally biased region" description="Basic and acidic residues" evidence="1">
    <location>
        <begin position="80"/>
        <end position="90"/>
    </location>
</feature>
<dbReference type="OrthoDB" id="1689567at2759"/>
<dbReference type="EMBL" id="AMGV01000020">
    <property type="protein sequence ID" value="KEF51999.1"/>
    <property type="molecule type" value="Genomic_DNA"/>
</dbReference>
<protein>
    <recommendedName>
        <fullName evidence="4">F-box domain-containing protein</fullName>
    </recommendedName>
</protein>
<dbReference type="RefSeq" id="XP_013254589.1">
    <property type="nucleotide sequence ID" value="XM_013399135.1"/>
</dbReference>
<comment type="caution">
    <text evidence="2">The sequence shown here is derived from an EMBL/GenBank/DDBJ whole genome shotgun (WGS) entry which is preliminary data.</text>
</comment>
<dbReference type="InterPro" id="IPR036047">
    <property type="entry name" value="F-box-like_dom_sf"/>
</dbReference>
<feature type="compositionally biased region" description="Low complexity" evidence="1">
    <location>
        <begin position="868"/>
        <end position="879"/>
    </location>
</feature>
<dbReference type="SUPFAM" id="SSF81383">
    <property type="entry name" value="F-box domain"/>
    <property type="match status" value="1"/>
</dbReference>
<sequence>MSCSTKPRNFWISDSPQARSPDNCHSTGSEFILHQEVNSSGHLPRLQFPLWSPAKDISTDADPKGYDGSCEGAHITPSLDHQRTSSDNRIRSSTTQVGGTHALPDGDVVSTRSSRDWSVPNQRAPPVDTSDNEQSLFLNPFRDASDHQSRKSSTASGYSAYIRPNAFSGHRDTFARISHAQVFPKCDENSGSGSVSNNAAQTRRHSAYATLPHAVLQLTLGYFSFSEYKLLRLVCRQWCQDLPPPHLPAFYRLPRELVQQILGYLLPCGFDSARHICASWYFASQDRKLQEQMLRLGCCKSAFEEDLRLQASPEGFVPPRLNLPDDQNHGQPVDFSRLYQEWICGRRLATESRLSPDWHGRTTAGTSSANRVSLIEEIGFSKILESGNGDATQSHFTVSACRKFVLVTSAGYISLFGLSNRGHTIKPIVKLAAGVQVLKVSMDTSSGRYAVAALLSGRKGMLWELVDNMTQTRYRKSSGEPISLGMQADVQSSASSPVSRDIALNLSMPTADFHSTSALQLAFGDTALSSDSPSQPTVPIPPSYYNESLRQAGAADCVSAAEFQGGSRRYSIPIETNATALYTNLGSPDDEPRSVSICPNRKCLAFGCRMGVELHWVDALTGGDLSRWFPLAAPSDFLFFLPARENIDPRRKLRLISSAIGPGAAALTRSDSTSGKWKYWQTSSLQGRRQSMTRLSFGNLPVPTAAISTGQRSSSLMPIRRQSGEVQGVLRTVDCDHYRAVPLSDGKHLLFTDPLNGLLCLGVDAPLGGPTKLVRKVLFAPPHAMDEGCERALPRRYTAGQDLRWGVRIVAAQQDGTIMLYNVPRDLLEHLQDPRKSFDLCAESQGVIGQSDLPIDTLMERQDPSPTPSSKSQTSPTRPVQIPGARLMRVEDDIIDDIAIDTSFGGFLLWIFCRRGVARLYNIYAPRHHQVKFRYVGENGLLYESTGVTTEEEVAEEQYLKGEEKAEDRGRLQSLHVTWA</sequence>
<dbReference type="GeneID" id="25286884"/>
<evidence type="ECO:0000313" key="3">
    <source>
        <dbReference type="Proteomes" id="UP000027920"/>
    </source>
</evidence>
<reference evidence="2 3" key="1">
    <citation type="submission" date="2013-03" db="EMBL/GenBank/DDBJ databases">
        <title>The Genome Sequence of Exophiala aquamarina CBS 119918.</title>
        <authorList>
            <consortium name="The Broad Institute Genomics Platform"/>
            <person name="Cuomo C."/>
            <person name="de Hoog S."/>
            <person name="Gorbushina A."/>
            <person name="Walker B."/>
            <person name="Young S.K."/>
            <person name="Zeng Q."/>
            <person name="Gargeya S."/>
            <person name="Fitzgerald M."/>
            <person name="Haas B."/>
            <person name="Abouelleil A."/>
            <person name="Allen A.W."/>
            <person name="Alvarado L."/>
            <person name="Arachchi H.M."/>
            <person name="Berlin A.M."/>
            <person name="Chapman S.B."/>
            <person name="Gainer-Dewar J."/>
            <person name="Goldberg J."/>
            <person name="Griggs A."/>
            <person name="Gujja S."/>
            <person name="Hansen M."/>
            <person name="Howarth C."/>
            <person name="Imamovic A."/>
            <person name="Ireland A."/>
            <person name="Larimer J."/>
            <person name="McCowan C."/>
            <person name="Murphy C."/>
            <person name="Pearson M."/>
            <person name="Poon T.W."/>
            <person name="Priest M."/>
            <person name="Roberts A."/>
            <person name="Saif S."/>
            <person name="Shea T."/>
            <person name="Sisk P."/>
            <person name="Sykes S."/>
            <person name="Wortman J."/>
            <person name="Nusbaum C."/>
            <person name="Birren B."/>
        </authorList>
    </citation>
    <scope>NUCLEOTIDE SEQUENCE [LARGE SCALE GENOMIC DNA]</scope>
    <source>
        <strain evidence="2 3">CBS 119918</strain>
    </source>
</reference>
<evidence type="ECO:0000256" key="1">
    <source>
        <dbReference type="SAM" id="MobiDB-lite"/>
    </source>
</evidence>
<evidence type="ECO:0008006" key="4">
    <source>
        <dbReference type="Google" id="ProtNLM"/>
    </source>
</evidence>